<feature type="compositionally biased region" description="Acidic residues" evidence="1">
    <location>
        <begin position="270"/>
        <end position="290"/>
    </location>
</feature>
<reference evidence="2" key="1">
    <citation type="submission" date="2023-10" db="EMBL/GenBank/DDBJ databases">
        <authorList>
            <person name="Chen Y."/>
            <person name="Shah S."/>
            <person name="Dougan E. K."/>
            <person name="Thang M."/>
            <person name="Chan C."/>
        </authorList>
    </citation>
    <scope>NUCLEOTIDE SEQUENCE [LARGE SCALE GENOMIC DNA]</scope>
</reference>
<name>A0ABN9UKJ4_9DINO</name>
<feature type="non-terminal residue" evidence="2">
    <location>
        <position position="347"/>
    </location>
</feature>
<feature type="compositionally biased region" description="Basic and acidic residues" evidence="1">
    <location>
        <begin position="323"/>
        <end position="333"/>
    </location>
</feature>
<keyword evidence="3" id="KW-1185">Reference proteome</keyword>
<evidence type="ECO:0000256" key="1">
    <source>
        <dbReference type="SAM" id="MobiDB-lite"/>
    </source>
</evidence>
<dbReference type="Proteomes" id="UP001189429">
    <property type="component" value="Unassembled WGS sequence"/>
</dbReference>
<sequence length="347" mass="38607">GRWGHIRPGLDAAPAWRGWTAEAGTDLGLDRTSSETSETWRSDGWRAVGGAAGDCDRRDRGDEKYIPKWDGKSVPLRTYERQMRLKRDAEAKTENIHPEALAVPDGAQVLLRYLHTKYDQQETRKVGTLVDEFAEKPARNVGELALDFETRYETKIRELEEAMDEPLNKHLMAQYFLKKLRVEGDEESQIITGAGNELVYEKLPDSAKARRPRASTPRKTSTLQPSAGGGGGAHREHLNRNRRRRGRGGGRAAHAARGGQKDDPDKAADDDGEWPEDAERDEEMDSEGDLGAEKAAEHEHVLEELLAFLTDITATVTHAKKARAEAEKTREFYRGGTKGGSAANAER</sequence>
<gene>
    <name evidence="2" type="ORF">PCOR1329_LOCUS49355</name>
</gene>
<feature type="region of interest" description="Disordered" evidence="1">
    <location>
        <begin position="323"/>
        <end position="347"/>
    </location>
</feature>
<evidence type="ECO:0000313" key="2">
    <source>
        <dbReference type="EMBL" id="CAK0860355.1"/>
    </source>
</evidence>
<feature type="non-terminal residue" evidence="2">
    <location>
        <position position="1"/>
    </location>
</feature>
<evidence type="ECO:0000313" key="3">
    <source>
        <dbReference type="Proteomes" id="UP001189429"/>
    </source>
</evidence>
<feature type="region of interest" description="Disordered" evidence="1">
    <location>
        <begin position="202"/>
        <end position="298"/>
    </location>
</feature>
<organism evidence="2 3">
    <name type="scientific">Prorocentrum cordatum</name>
    <dbReference type="NCBI Taxonomy" id="2364126"/>
    <lineage>
        <taxon>Eukaryota</taxon>
        <taxon>Sar</taxon>
        <taxon>Alveolata</taxon>
        <taxon>Dinophyceae</taxon>
        <taxon>Prorocentrales</taxon>
        <taxon>Prorocentraceae</taxon>
        <taxon>Prorocentrum</taxon>
    </lineage>
</organism>
<feature type="compositionally biased region" description="Basic and acidic residues" evidence="1">
    <location>
        <begin position="259"/>
        <end position="269"/>
    </location>
</feature>
<accession>A0ABN9UKJ4</accession>
<comment type="caution">
    <text evidence="2">The sequence shown here is derived from an EMBL/GenBank/DDBJ whole genome shotgun (WGS) entry which is preliminary data.</text>
</comment>
<proteinExistence type="predicted"/>
<protein>
    <submittedName>
        <fullName evidence="2">Uncharacterized protein</fullName>
    </submittedName>
</protein>
<dbReference type="EMBL" id="CAUYUJ010015971">
    <property type="protein sequence ID" value="CAK0860355.1"/>
    <property type="molecule type" value="Genomic_DNA"/>
</dbReference>